<dbReference type="Gene3D" id="1.10.1200.120">
    <property type="entry name" value="Large-conductance mechanosensitive channel, MscL, domain 1"/>
    <property type="match status" value="1"/>
</dbReference>
<dbReference type="PANTHER" id="PTHR30266:SF2">
    <property type="entry name" value="LARGE-CONDUCTANCE MECHANOSENSITIVE CHANNEL"/>
    <property type="match status" value="1"/>
</dbReference>
<evidence type="ECO:0000313" key="6">
    <source>
        <dbReference type="Proteomes" id="UP000193642"/>
    </source>
</evidence>
<keyword evidence="3" id="KW-1133">Transmembrane helix</keyword>
<gene>
    <name evidence="5" type="ORF">BCR33DRAFT_717259</name>
</gene>
<dbReference type="Pfam" id="PF01741">
    <property type="entry name" value="MscL"/>
    <property type="match status" value="1"/>
</dbReference>
<comment type="subcellular location">
    <subcellularLocation>
        <location evidence="1">Membrane</location>
        <topology evidence="1">Multi-pass membrane protein</topology>
    </subcellularLocation>
</comment>
<dbReference type="InterPro" id="IPR036019">
    <property type="entry name" value="MscL_channel"/>
</dbReference>
<keyword evidence="6" id="KW-1185">Reference proteome</keyword>
<dbReference type="OrthoDB" id="10010920at2759"/>
<keyword evidence="4" id="KW-0472">Membrane</keyword>
<evidence type="ECO:0000256" key="3">
    <source>
        <dbReference type="ARBA" id="ARBA00022989"/>
    </source>
</evidence>
<dbReference type="GO" id="GO:0008381">
    <property type="term" value="F:mechanosensitive monoatomic ion channel activity"/>
    <property type="evidence" value="ECO:0007669"/>
    <property type="project" value="TreeGrafter"/>
</dbReference>
<evidence type="ECO:0008006" key="7">
    <source>
        <dbReference type="Google" id="ProtNLM"/>
    </source>
</evidence>
<sequence length="174" mass="18615">MGVGEAFIAFINRGSVVVSVVMGAAFTAIVTSFVNDLITPIIGLIGQKNLENLFLVIHCNATSVRGCSTGDGAATWNYGNFLQANLTYNVLIVQLYSNTFLKVAKKADPPKKTKDCVHCAEACPIKAVICKWCKAEFPVEVPKPEDEIKPDVPAGPAGVFGKMFHKSPSGNKLV</sequence>
<keyword evidence="2" id="KW-0812">Transmembrane</keyword>
<dbReference type="InterPro" id="IPR037673">
    <property type="entry name" value="MSC/AndL"/>
</dbReference>
<dbReference type="AlphaFoldDB" id="A0A1Y2CAW8"/>
<protein>
    <recommendedName>
        <fullName evidence="7">Gated mechanosensitive channel</fullName>
    </recommendedName>
</protein>
<evidence type="ECO:0000256" key="2">
    <source>
        <dbReference type="ARBA" id="ARBA00022692"/>
    </source>
</evidence>
<dbReference type="GO" id="GO:0016020">
    <property type="term" value="C:membrane"/>
    <property type="evidence" value="ECO:0007669"/>
    <property type="project" value="UniProtKB-SubCell"/>
</dbReference>
<dbReference type="Proteomes" id="UP000193642">
    <property type="component" value="Unassembled WGS sequence"/>
</dbReference>
<comment type="caution">
    <text evidence="5">The sequence shown here is derived from an EMBL/GenBank/DDBJ whole genome shotgun (WGS) entry which is preliminary data.</text>
</comment>
<dbReference type="EMBL" id="MCGO01000023">
    <property type="protein sequence ID" value="ORY44183.1"/>
    <property type="molecule type" value="Genomic_DNA"/>
</dbReference>
<name>A0A1Y2CAW8_9FUNG</name>
<dbReference type="SUPFAM" id="SSF81330">
    <property type="entry name" value="Gated mechanosensitive channel"/>
    <property type="match status" value="1"/>
</dbReference>
<dbReference type="STRING" id="329046.A0A1Y2CAW8"/>
<reference evidence="5 6" key="1">
    <citation type="submission" date="2016-07" db="EMBL/GenBank/DDBJ databases">
        <title>Pervasive Adenine N6-methylation of Active Genes in Fungi.</title>
        <authorList>
            <consortium name="DOE Joint Genome Institute"/>
            <person name="Mondo S.J."/>
            <person name="Dannebaum R.O."/>
            <person name="Kuo R.C."/>
            <person name="Labutti K."/>
            <person name="Haridas S."/>
            <person name="Kuo A."/>
            <person name="Salamov A."/>
            <person name="Ahrendt S.R."/>
            <person name="Lipzen A."/>
            <person name="Sullivan W."/>
            <person name="Andreopoulos W.B."/>
            <person name="Clum A."/>
            <person name="Lindquist E."/>
            <person name="Daum C."/>
            <person name="Ramamoorthy G.K."/>
            <person name="Gryganskyi A."/>
            <person name="Culley D."/>
            <person name="Magnuson J.K."/>
            <person name="James T.Y."/>
            <person name="O'Malley M.A."/>
            <person name="Stajich J.E."/>
            <person name="Spatafora J.W."/>
            <person name="Visel A."/>
            <person name="Grigoriev I.V."/>
        </authorList>
    </citation>
    <scope>NUCLEOTIDE SEQUENCE [LARGE SCALE GENOMIC DNA]</scope>
    <source>
        <strain evidence="5 6">JEL800</strain>
    </source>
</reference>
<dbReference type="PANTHER" id="PTHR30266">
    <property type="entry name" value="MECHANOSENSITIVE CHANNEL MSCL"/>
    <property type="match status" value="1"/>
</dbReference>
<evidence type="ECO:0000313" key="5">
    <source>
        <dbReference type="EMBL" id="ORY44183.1"/>
    </source>
</evidence>
<accession>A0A1Y2CAW8</accession>
<evidence type="ECO:0000256" key="1">
    <source>
        <dbReference type="ARBA" id="ARBA00004141"/>
    </source>
</evidence>
<evidence type="ECO:0000256" key="4">
    <source>
        <dbReference type="ARBA" id="ARBA00023136"/>
    </source>
</evidence>
<proteinExistence type="predicted"/>
<organism evidence="5 6">
    <name type="scientific">Rhizoclosmatium globosum</name>
    <dbReference type="NCBI Taxonomy" id="329046"/>
    <lineage>
        <taxon>Eukaryota</taxon>
        <taxon>Fungi</taxon>
        <taxon>Fungi incertae sedis</taxon>
        <taxon>Chytridiomycota</taxon>
        <taxon>Chytridiomycota incertae sedis</taxon>
        <taxon>Chytridiomycetes</taxon>
        <taxon>Chytridiales</taxon>
        <taxon>Chytriomycetaceae</taxon>
        <taxon>Rhizoclosmatium</taxon>
    </lineage>
</organism>